<proteinExistence type="predicted"/>
<name>A0A5K3G315_MESCO</name>
<dbReference type="AlphaFoldDB" id="A0A5K3G315"/>
<organism evidence="1">
    <name type="scientific">Mesocestoides corti</name>
    <name type="common">Flatworm</name>
    <dbReference type="NCBI Taxonomy" id="53468"/>
    <lineage>
        <taxon>Eukaryota</taxon>
        <taxon>Metazoa</taxon>
        <taxon>Spiralia</taxon>
        <taxon>Lophotrochozoa</taxon>
        <taxon>Platyhelminthes</taxon>
        <taxon>Cestoda</taxon>
        <taxon>Eucestoda</taxon>
        <taxon>Cyclophyllidea</taxon>
        <taxon>Mesocestoididae</taxon>
        <taxon>Mesocestoides</taxon>
    </lineage>
</organism>
<protein>
    <submittedName>
        <fullName evidence="1">Uncharacterized protein</fullName>
    </submittedName>
</protein>
<sequence length="86" mass="9110">MSITKAYLHSSERFTQQSDVVKLIKSSTAIVLRSIVAMTSFKMSTRAPSSTLSSSSSSSSSSVAVLPLPSHITVARNLQHTGTPIS</sequence>
<evidence type="ECO:0000313" key="1">
    <source>
        <dbReference type="WBParaSite" id="MCU_014901-RA"/>
    </source>
</evidence>
<reference evidence="1" key="1">
    <citation type="submission" date="2019-11" db="UniProtKB">
        <authorList>
            <consortium name="WormBaseParasite"/>
        </authorList>
    </citation>
    <scope>IDENTIFICATION</scope>
</reference>
<accession>A0A5K3G315</accession>
<dbReference type="WBParaSite" id="MCU_014901-RA">
    <property type="protein sequence ID" value="MCU_014901-RA"/>
    <property type="gene ID" value="MCU_014901"/>
</dbReference>